<evidence type="ECO:0000256" key="11">
    <source>
        <dbReference type="ARBA" id="ARBA00023136"/>
    </source>
</evidence>
<comment type="similarity">
    <text evidence="2">Belongs to the BexD/CtrA/VexA family.</text>
</comment>
<keyword evidence="3" id="KW-0813">Transport</keyword>
<comment type="caution">
    <text evidence="18">The sequence shown here is derived from an EMBL/GenBank/DDBJ whole genome shotgun (WGS) entry which is preliminary data.</text>
</comment>
<keyword evidence="10" id="KW-0626">Porin</keyword>
<evidence type="ECO:0000256" key="9">
    <source>
        <dbReference type="ARBA" id="ARBA00023065"/>
    </source>
</evidence>
<keyword evidence="5" id="KW-0762">Sugar transport</keyword>
<protein>
    <submittedName>
        <fullName evidence="18">Polysaccharide export protein</fullName>
    </submittedName>
</protein>
<keyword evidence="4" id="KW-1134">Transmembrane beta strand</keyword>
<dbReference type="PANTHER" id="PTHR33619">
    <property type="entry name" value="POLYSACCHARIDE EXPORT PROTEIN GFCE-RELATED"/>
    <property type="match status" value="1"/>
</dbReference>
<evidence type="ECO:0000256" key="12">
    <source>
        <dbReference type="ARBA" id="ARBA00023139"/>
    </source>
</evidence>
<gene>
    <name evidence="18" type="ORF">FVF61_01935</name>
</gene>
<dbReference type="EMBL" id="VSFC01000012">
    <property type="protein sequence ID" value="TYA58932.1"/>
    <property type="molecule type" value="Genomic_DNA"/>
</dbReference>
<dbReference type="AlphaFoldDB" id="A0A5D0GMZ8"/>
<keyword evidence="12" id="KW-0564">Palmitate</keyword>
<evidence type="ECO:0000256" key="4">
    <source>
        <dbReference type="ARBA" id="ARBA00022452"/>
    </source>
</evidence>
<evidence type="ECO:0000313" key="19">
    <source>
        <dbReference type="Proteomes" id="UP000324550"/>
    </source>
</evidence>
<evidence type="ECO:0000256" key="15">
    <source>
        <dbReference type="SAM" id="Phobius"/>
    </source>
</evidence>
<dbReference type="Pfam" id="PF22461">
    <property type="entry name" value="SLBB_2"/>
    <property type="match status" value="1"/>
</dbReference>
<keyword evidence="14" id="KW-0449">Lipoprotein</keyword>
<keyword evidence="19" id="KW-1185">Reference proteome</keyword>
<dbReference type="GO" id="GO:0015288">
    <property type="term" value="F:porin activity"/>
    <property type="evidence" value="ECO:0007669"/>
    <property type="project" value="UniProtKB-KW"/>
</dbReference>
<reference evidence="18 19" key="1">
    <citation type="submission" date="2019-08" db="EMBL/GenBank/DDBJ databases">
        <title>Formosa sediminis sp. nov., isolated from marine sediment.</title>
        <authorList>
            <person name="Cao W.R."/>
        </authorList>
    </citation>
    <scope>NUCLEOTIDE SEQUENCE [LARGE SCALE GENOMIC DNA]</scope>
    <source>
        <strain evidence="18 19">1494</strain>
    </source>
</reference>
<evidence type="ECO:0000259" key="17">
    <source>
        <dbReference type="Pfam" id="PF22461"/>
    </source>
</evidence>
<organism evidence="18 19">
    <name type="scientific">Formosa maritima</name>
    <dbReference type="NCBI Taxonomy" id="2592046"/>
    <lineage>
        <taxon>Bacteria</taxon>
        <taxon>Pseudomonadati</taxon>
        <taxon>Bacteroidota</taxon>
        <taxon>Flavobacteriia</taxon>
        <taxon>Flavobacteriales</taxon>
        <taxon>Flavobacteriaceae</taxon>
        <taxon>Formosa</taxon>
    </lineage>
</organism>
<evidence type="ECO:0000313" key="18">
    <source>
        <dbReference type="EMBL" id="TYA58932.1"/>
    </source>
</evidence>
<keyword evidence="15" id="KW-1133">Transmembrane helix</keyword>
<dbReference type="Proteomes" id="UP000324550">
    <property type="component" value="Unassembled WGS sequence"/>
</dbReference>
<sequence length="263" mass="29270">MKVSLIKTILKKVLLITIITFLSSCTSSKEIIYFQDEPLSSLNATEINFDIKYKPNDLLTINVSALDPATVEPFNLPVIANSNKSLNVQGSLKMQSYFVDDQGNIDFPVLGTIKVEGLTRAQLTLYLKERISEYVTNPIVNIRLTNFTLTVLGEVNEPGTYTIEDDERISLLEALGLAGDLTIHGKRDNVFLIREQDGVKRFTKFDLTSINVVNSPNFYLEQNDVIYVEPNAAKIRSASYNQNYIVIISAVGTLATIAAILVK</sequence>
<dbReference type="GO" id="GO:0006811">
    <property type="term" value="P:monoatomic ion transport"/>
    <property type="evidence" value="ECO:0007669"/>
    <property type="project" value="UniProtKB-KW"/>
</dbReference>
<evidence type="ECO:0000256" key="13">
    <source>
        <dbReference type="ARBA" id="ARBA00023237"/>
    </source>
</evidence>
<keyword evidence="13" id="KW-0998">Cell outer membrane</keyword>
<evidence type="ECO:0000256" key="1">
    <source>
        <dbReference type="ARBA" id="ARBA00004571"/>
    </source>
</evidence>
<dbReference type="Pfam" id="PF02563">
    <property type="entry name" value="Poly_export"/>
    <property type="match status" value="1"/>
</dbReference>
<dbReference type="GO" id="GO:0009279">
    <property type="term" value="C:cell outer membrane"/>
    <property type="evidence" value="ECO:0007669"/>
    <property type="project" value="UniProtKB-SubCell"/>
</dbReference>
<feature type="domain" description="Polysaccharide export protein N-terminal" evidence="16">
    <location>
        <begin position="54"/>
        <end position="144"/>
    </location>
</feature>
<dbReference type="GO" id="GO:0046930">
    <property type="term" value="C:pore complex"/>
    <property type="evidence" value="ECO:0007669"/>
    <property type="project" value="UniProtKB-KW"/>
</dbReference>
<evidence type="ECO:0000256" key="14">
    <source>
        <dbReference type="ARBA" id="ARBA00023288"/>
    </source>
</evidence>
<keyword evidence="9" id="KW-0406">Ion transport</keyword>
<keyword evidence="7" id="KW-0732">Signal</keyword>
<dbReference type="GO" id="GO:0015159">
    <property type="term" value="F:polysaccharide transmembrane transporter activity"/>
    <property type="evidence" value="ECO:0007669"/>
    <property type="project" value="InterPro"/>
</dbReference>
<keyword evidence="6 15" id="KW-0812">Transmembrane</keyword>
<name>A0A5D0GMZ8_9FLAO</name>
<dbReference type="RefSeq" id="WP_148452692.1">
    <property type="nucleotide sequence ID" value="NZ_VSFC01000012.1"/>
</dbReference>
<dbReference type="InterPro" id="IPR054765">
    <property type="entry name" value="SLBB_dom"/>
</dbReference>
<dbReference type="InterPro" id="IPR003715">
    <property type="entry name" value="Poly_export_N"/>
</dbReference>
<keyword evidence="8" id="KW-0625">Polysaccharide transport</keyword>
<dbReference type="InterPro" id="IPR049712">
    <property type="entry name" value="Poly_export"/>
</dbReference>
<evidence type="ECO:0000256" key="10">
    <source>
        <dbReference type="ARBA" id="ARBA00023114"/>
    </source>
</evidence>
<dbReference type="PROSITE" id="PS51257">
    <property type="entry name" value="PROKAR_LIPOPROTEIN"/>
    <property type="match status" value="1"/>
</dbReference>
<keyword evidence="11 15" id="KW-0472">Membrane</keyword>
<evidence type="ECO:0000259" key="16">
    <source>
        <dbReference type="Pfam" id="PF02563"/>
    </source>
</evidence>
<dbReference type="PANTHER" id="PTHR33619:SF3">
    <property type="entry name" value="POLYSACCHARIDE EXPORT PROTEIN GFCE-RELATED"/>
    <property type="match status" value="1"/>
</dbReference>
<comment type="subcellular location">
    <subcellularLocation>
        <location evidence="1">Cell outer membrane</location>
        <topology evidence="1">Multi-pass membrane protein</topology>
    </subcellularLocation>
</comment>
<evidence type="ECO:0000256" key="7">
    <source>
        <dbReference type="ARBA" id="ARBA00022729"/>
    </source>
</evidence>
<evidence type="ECO:0000256" key="3">
    <source>
        <dbReference type="ARBA" id="ARBA00022448"/>
    </source>
</evidence>
<accession>A0A5D0GMZ8</accession>
<evidence type="ECO:0000256" key="8">
    <source>
        <dbReference type="ARBA" id="ARBA00023047"/>
    </source>
</evidence>
<feature type="domain" description="SLBB" evidence="17">
    <location>
        <begin position="150"/>
        <end position="228"/>
    </location>
</feature>
<feature type="transmembrane region" description="Helical" evidence="15">
    <location>
        <begin position="244"/>
        <end position="262"/>
    </location>
</feature>
<dbReference type="Gene3D" id="3.10.560.10">
    <property type="entry name" value="Outer membrane lipoprotein wza domain like"/>
    <property type="match status" value="1"/>
</dbReference>
<evidence type="ECO:0000256" key="2">
    <source>
        <dbReference type="ARBA" id="ARBA00009450"/>
    </source>
</evidence>
<dbReference type="OrthoDB" id="662756at2"/>
<proteinExistence type="inferred from homology"/>
<evidence type="ECO:0000256" key="5">
    <source>
        <dbReference type="ARBA" id="ARBA00022597"/>
    </source>
</evidence>
<evidence type="ECO:0000256" key="6">
    <source>
        <dbReference type="ARBA" id="ARBA00022692"/>
    </source>
</evidence>